<organism evidence="4 5">
    <name type="scientific">Helianthus annuus</name>
    <name type="common">Common sunflower</name>
    <dbReference type="NCBI Taxonomy" id="4232"/>
    <lineage>
        <taxon>Eukaryota</taxon>
        <taxon>Viridiplantae</taxon>
        <taxon>Streptophyta</taxon>
        <taxon>Embryophyta</taxon>
        <taxon>Tracheophyta</taxon>
        <taxon>Spermatophyta</taxon>
        <taxon>Magnoliopsida</taxon>
        <taxon>eudicotyledons</taxon>
        <taxon>Gunneridae</taxon>
        <taxon>Pentapetalae</taxon>
        <taxon>asterids</taxon>
        <taxon>campanulids</taxon>
        <taxon>Asterales</taxon>
        <taxon>Asteraceae</taxon>
        <taxon>Asteroideae</taxon>
        <taxon>Heliantheae alliance</taxon>
        <taxon>Heliantheae</taxon>
        <taxon>Helianthus</taxon>
    </lineage>
</organism>
<evidence type="ECO:0000256" key="2">
    <source>
        <dbReference type="PROSITE-ProRule" id="PRU00283"/>
    </source>
</evidence>
<keyword evidence="1" id="KW-0505">Motor protein</keyword>
<dbReference type="GO" id="GO:0005524">
    <property type="term" value="F:ATP binding"/>
    <property type="evidence" value="ECO:0007669"/>
    <property type="project" value="InterPro"/>
</dbReference>
<comment type="caution">
    <text evidence="4">The sequence shown here is derived from an EMBL/GenBank/DDBJ whole genome shotgun (WGS) entry which is preliminary data.</text>
</comment>
<keyword evidence="5" id="KW-1185">Reference proteome</keyword>
<evidence type="ECO:0000259" key="3">
    <source>
        <dbReference type="PROSITE" id="PS50067"/>
    </source>
</evidence>
<dbReference type="AlphaFoldDB" id="A0A9K3P585"/>
<dbReference type="GO" id="GO:0003777">
    <property type="term" value="F:microtubule motor activity"/>
    <property type="evidence" value="ECO:0007669"/>
    <property type="project" value="InterPro"/>
</dbReference>
<reference evidence="4" key="2">
    <citation type="submission" date="2020-06" db="EMBL/GenBank/DDBJ databases">
        <title>Helianthus annuus Genome sequencing and assembly Release 2.</title>
        <authorList>
            <person name="Gouzy J."/>
            <person name="Langlade N."/>
            <person name="Munos S."/>
        </authorList>
    </citation>
    <scope>NUCLEOTIDE SEQUENCE</scope>
    <source>
        <tissue evidence="4">Leaves</tissue>
    </source>
</reference>
<evidence type="ECO:0000313" key="5">
    <source>
        <dbReference type="Proteomes" id="UP000215914"/>
    </source>
</evidence>
<protein>
    <submittedName>
        <fullName evidence="4">Kinesin-like protein</fullName>
    </submittedName>
</protein>
<reference evidence="4" key="1">
    <citation type="journal article" date="2017" name="Nature">
        <title>The sunflower genome provides insights into oil metabolism, flowering and Asterid evolution.</title>
        <authorList>
            <person name="Badouin H."/>
            <person name="Gouzy J."/>
            <person name="Grassa C.J."/>
            <person name="Murat F."/>
            <person name="Staton S.E."/>
            <person name="Cottret L."/>
            <person name="Lelandais-Briere C."/>
            <person name="Owens G.L."/>
            <person name="Carrere S."/>
            <person name="Mayjonade B."/>
            <person name="Legrand L."/>
            <person name="Gill N."/>
            <person name="Kane N.C."/>
            <person name="Bowers J.E."/>
            <person name="Hubner S."/>
            <person name="Bellec A."/>
            <person name="Berard A."/>
            <person name="Berges H."/>
            <person name="Blanchet N."/>
            <person name="Boniface M.C."/>
            <person name="Brunel D."/>
            <person name="Catrice O."/>
            <person name="Chaidir N."/>
            <person name="Claudel C."/>
            <person name="Donnadieu C."/>
            <person name="Faraut T."/>
            <person name="Fievet G."/>
            <person name="Helmstetter N."/>
            <person name="King M."/>
            <person name="Knapp S.J."/>
            <person name="Lai Z."/>
            <person name="Le Paslier M.C."/>
            <person name="Lippi Y."/>
            <person name="Lorenzon L."/>
            <person name="Mandel J.R."/>
            <person name="Marage G."/>
            <person name="Marchand G."/>
            <person name="Marquand E."/>
            <person name="Bret-Mestries E."/>
            <person name="Morien E."/>
            <person name="Nambeesan S."/>
            <person name="Nguyen T."/>
            <person name="Pegot-Espagnet P."/>
            <person name="Pouilly N."/>
            <person name="Raftis F."/>
            <person name="Sallet E."/>
            <person name="Schiex T."/>
            <person name="Thomas J."/>
            <person name="Vandecasteele C."/>
            <person name="Vares D."/>
            <person name="Vear F."/>
            <person name="Vautrin S."/>
            <person name="Crespi M."/>
            <person name="Mangin B."/>
            <person name="Burke J.M."/>
            <person name="Salse J."/>
            <person name="Munos S."/>
            <person name="Vincourt P."/>
            <person name="Rieseberg L.H."/>
            <person name="Langlade N.B."/>
        </authorList>
    </citation>
    <scope>NUCLEOTIDE SEQUENCE</scope>
    <source>
        <tissue evidence="4">Leaves</tissue>
    </source>
</reference>
<sequence>MYSKGGGYGGRSPVGFLLSDELVGEPIDSVPRSGAGDSISVTVRFRLLRKFEFCLNESIIKKMRLHGIWIVPKSCSFPSATTSFYGASGNNSRSTPRSDSMYSKGGGYGGRSAVGFLLSDELVGEPINSVPRSRAGDSISVTVRFRPLSEREYHKGDEIAWYLDGDVHVRNEYNPRWWWFRRWLLVV</sequence>
<dbReference type="EMBL" id="MNCJ02000316">
    <property type="protein sequence ID" value="KAF5823940.1"/>
    <property type="molecule type" value="Genomic_DNA"/>
</dbReference>
<dbReference type="InterPro" id="IPR001752">
    <property type="entry name" value="Kinesin_motor_dom"/>
</dbReference>
<comment type="caution">
    <text evidence="2">Lacks conserved residue(s) required for the propagation of feature annotation.</text>
</comment>
<evidence type="ECO:0000256" key="1">
    <source>
        <dbReference type="ARBA" id="ARBA00023175"/>
    </source>
</evidence>
<comment type="similarity">
    <text evidence="2">Belongs to the TRAFAC class myosin-kinesin ATPase superfamily. Kinesin family.</text>
</comment>
<accession>A0A9K3P585</accession>
<dbReference type="Gramene" id="mRNA:HanXRQr2_Chr01g0043731">
    <property type="protein sequence ID" value="mRNA:HanXRQr2_Chr01g0043731"/>
    <property type="gene ID" value="HanXRQr2_Chr01g0043731"/>
</dbReference>
<dbReference type="GO" id="GO:0008017">
    <property type="term" value="F:microtubule binding"/>
    <property type="evidence" value="ECO:0007669"/>
    <property type="project" value="InterPro"/>
</dbReference>
<dbReference type="Proteomes" id="UP000215914">
    <property type="component" value="Unassembled WGS sequence"/>
</dbReference>
<proteinExistence type="inferred from homology"/>
<evidence type="ECO:0000313" key="4">
    <source>
        <dbReference type="EMBL" id="KAF5823940.1"/>
    </source>
</evidence>
<dbReference type="PROSITE" id="PS50067">
    <property type="entry name" value="KINESIN_MOTOR_2"/>
    <property type="match status" value="1"/>
</dbReference>
<gene>
    <name evidence="4" type="ORF">HanXRQr2_Chr01g0043731</name>
</gene>
<dbReference type="GO" id="GO:0007018">
    <property type="term" value="P:microtubule-based movement"/>
    <property type="evidence" value="ECO:0007669"/>
    <property type="project" value="InterPro"/>
</dbReference>
<feature type="domain" description="Kinesin motor" evidence="3">
    <location>
        <begin position="138"/>
        <end position="187"/>
    </location>
</feature>
<name>A0A9K3P585_HELAN</name>